<dbReference type="eggNOG" id="COG1905">
    <property type="taxonomic scope" value="Bacteria"/>
</dbReference>
<evidence type="ECO:0000256" key="2">
    <source>
        <dbReference type="ARBA" id="ARBA00022714"/>
    </source>
</evidence>
<reference evidence="8 9" key="1">
    <citation type="journal article" date="2014" name="Genome Announc.">
        <title>Complete Genome Sequence of Amino Acid-Utilizing Eubacterium acidaminophilum al-2 (DSM 3953).</title>
        <authorList>
            <person name="Poehlein A."/>
            <person name="Andreesen J.R."/>
            <person name="Daniel R."/>
        </authorList>
    </citation>
    <scope>NUCLEOTIDE SEQUENCE [LARGE SCALE GENOMIC DNA]</scope>
    <source>
        <strain evidence="8 9">DSM 3953</strain>
        <plasmid evidence="9">Plasmid EAL2_808p</plasmid>
    </source>
</reference>
<sequence length="172" mass="19046">MLKPLKSKVEEKYQELYETVGSVIDKWGNSRDNLIAILLNVQSKSSRNFVSKEAMLVVSEIMGISAQEVYEVATFYHAIATEPRGRFLVQLCQGTSCTVNKAVNVKDALEAEIGIKIGSTTPDGMFTFEYTPCFGACDVSPAMRLNGKVVGNLTQEKIKQIIIECREVAENE</sequence>
<dbReference type="Gene3D" id="1.10.10.1590">
    <property type="entry name" value="NADH-quinone oxidoreductase subunit E"/>
    <property type="match status" value="1"/>
</dbReference>
<dbReference type="OrthoDB" id="9807941at2"/>
<dbReference type="Pfam" id="PF01257">
    <property type="entry name" value="2Fe-2S_thioredx"/>
    <property type="match status" value="1"/>
</dbReference>
<dbReference type="InterPro" id="IPR028431">
    <property type="entry name" value="NADP_DH_HndA-like"/>
</dbReference>
<accession>W8TA48</accession>
<dbReference type="Proteomes" id="UP000019591">
    <property type="component" value="Plasmid EAL2_808p"/>
</dbReference>
<evidence type="ECO:0000313" key="9">
    <source>
        <dbReference type="Proteomes" id="UP000019591"/>
    </source>
</evidence>
<dbReference type="AlphaFoldDB" id="W8TA48"/>
<keyword evidence="2 7" id="KW-0001">2Fe-2S</keyword>
<evidence type="ECO:0000256" key="6">
    <source>
        <dbReference type="ARBA" id="ARBA00034078"/>
    </source>
</evidence>
<dbReference type="InterPro" id="IPR041921">
    <property type="entry name" value="NuoE_N"/>
</dbReference>
<keyword evidence="9" id="KW-1185">Reference proteome</keyword>
<proteinExistence type="inferred from homology"/>
<feature type="binding site" evidence="7">
    <location>
        <position position="92"/>
    </location>
    <ligand>
        <name>[2Fe-2S] cluster</name>
        <dbReference type="ChEBI" id="CHEBI:190135"/>
    </ligand>
</feature>
<keyword evidence="8" id="KW-0614">Plasmid</keyword>
<gene>
    <name evidence="8" type="ORF">EAL2_808p02650</name>
</gene>
<feature type="binding site" evidence="7">
    <location>
        <position position="133"/>
    </location>
    <ligand>
        <name>[2Fe-2S] cluster</name>
        <dbReference type="ChEBI" id="CHEBI:190135"/>
    </ligand>
</feature>
<keyword evidence="8" id="KW-0830">Ubiquinone</keyword>
<evidence type="ECO:0000313" key="8">
    <source>
        <dbReference type="EMBL" id="AHM57770.1"/>
    </source>
</evidence>
<evidence type="ECO:0000256" key="7">
    <source>
        <dbReference type="PIRSR" id="PIRSR000216-1"/>
    </source>
</evidence>
<dbReference type="Gene3D" id="3.40.30.10">
    <property type="entry name" value="Glutaredoxin"/>
    <property type="match status" value="1"/>
</dbReference>
<feature type="binding site" evidence="7">
    <location>
        <position position="97"/>
    </location>
    <ligand>
        <name>[2Fe-2S] cluster</name>
        <dbReference type="ChEBI" id="CHEBI:190135"/>
    </ligand>
</feature>
<dbReference type="SUPFAM" id="SSF52833">
    <property type="entry name" value="Thioredoxin-like"/>
    <property type="match status" value="1"/>
</dbReference>
<comment type="similarity">
    <text evidence="1">Belongs to the complex I 24 kDa subunit family.</text>
</comment>
<dbReference type="PATRIC" id="fig|1286171.3.peg.2442"/>
<evidence type="ECO:0000256" key="1">
    <source>
        <dbReference type="ARBA" id="ARBA00010643"/>
    </source>
</evidence>
<name>W8TA48_PEPAC</name>
<dbReference type="GO" id="GO:0046872">
    <property type="term" value="F:metal ion binding"/>
    <property type="evidence" value="ECO:0007669"/>
    <property type="project" value="UniProtKB-KW"/>
</dbReference>
<dbReference type="EMBL" id="CP007453">
    <property type="protein sequence ID" value="AHM57770.1"/>
    <property type="molecule type" value="Genomic_DNA"/>
</dbReference>
<dbReference type="InterPro" id="IPR042128">
    <property type="entry name" value="NuoE_dom"/>
</dbReference>
<dbReference type="CDD" id="cd03064">
    <property type="entry name" value="TRX_Fd_NuoE"/>
    <property type="match status" value="1"/>
</dbReference>
<dbReference type="PANTHER" id="PTHR43342:SF1">
    <property type="entry name" value="BIFURCATING [FEFE] HYDROGENASE GAMMA SUBUNIT"/>
    <property type="match status" value="1"/>
</dbReference>
<evidence type="ECO:0000256" key="5">
    <source>
        <dbReference type="ARBA" id="ARBA00023014"/>
    </source>
</evidence>
<dbReference type="PANTHER" id="PTHR43342">
    <property type="entry name" value="NADH-QUINONE OXIDOREDUCTASE, E SUBUNIT"/>
    <property type="match status" value="1"/>
</dbReference>
<dbReference type="InterPro" id="IPR002023">
    <property type="entry name" value="NuoE-like"/>
</dbReference>
<comment type="cofactor">
    <cofactor evidence="6">
        <name>[2Fe-2S] cluster</name>
        <dbReference type="ChEBI" id="CHEBI:190135"/>
    </cofactor>
</comment>
<keyword evidence="3 7" id="KW-0479">Metal-binding</keyword>
<geneLocation type="plasmid" evidence="8 9">
    <name>EAL2_808p</name>
</geneLocation>
<feature type="binding site" evidence="7">
    <location>
        <position position="137"/>
    </location>
    <ligand>
        <name>[2Fe-2S] cluster</name>
        <dbReference type="ChEBI" id="CHEBI:190135"/>
    </ligand>
</feature>
<organism evidence="8 9">
    <name type="scientific">Peptoclostridium acidaminophilum DSM 3953</name>
    <dbReference type="NCBI Taxonomy" id="1286171"/>
    <lineage>
        <taxon>Bacteria</taxon>
        <taxon>Bacillati</taxon>
        <taxon>Bacillota</taxon>
        <taxon>Clostridia</taxon>
        <taxon>Peptostreptococcales</taxon>
        <taxon>Peptoclostridiaceae</taxon>
        <taxon>Peptoclostridium</taxon>
    </lineage>
</organism>
<dbReference type="KEGG" id="eac:EAL2_808p02650"/>
<protein>
    <submittedName>
        <fullName evidence="8">NADH dehydrogenase (Ubiquinone) 24 kDa subunit</fullName>
    </submittedName>
</protein>
<dbReference type="PIRSF" id="PIRSF000216">
    <property type="entry name" value="NADH_DH_24kDa"/>
    <property type="match status" value="1"/>
</dbReference>
<dbReference type="InterPro" id="IPR036249">
    <property type="entry name" value="Thioredoxin-like_sf"/>
</dbReference>
<keyword evidence="4 7" id="KW-0408">Iron</keyword>
<evidence type="ECO:0000256" key="4">
    <source>
        <dbReference type="ARBA" id="ARBA00023004"/>
    </source>
</evidence>
<keyword evidence="5 7" id="KW-0411">Iron-sulfur</keyword>
<evidence type="ECO:0000256" key="3">
    <source>
        <dbReference type="ARBA" id="ARBA00022723"/>
    </source>
</evidence>
<dbReference type="GO" id="GO:0051537">
    <property type="term" value="F:2 iron, 2 sulfur cluster binding"/>
    <property type="evidence" value="ECO:0007669"/>
    <property type="project" value="UniProtKB-KW"/>
</dbReference>
<comment type="cofactor">
    <cofactor evidence="7">
        <name>[2Fe-2S] cluster</name>
        <dbReference type="ChEBI" id="CHEBI:190135"/>
    </cofactor>
    <text evidence="7">Binds 1 [2Fe-2S] cluster.</text>
</comment>
<dbReference type="GO" id="GO:0016491">
    <property type="term" value="F:oxidoreductase activity"/>
    <property type="evidence" value="ECO:0007669"/>
    <property type="project" value="InterPro"/>
</dbReference>
<dbReference type="RefSeq" id="WP_025436647.1">
    <property type="nucleotide sequence ID" value="NZ_CP007453.1"/>
</dbReference>
<dbReference type="HOGENOM" id="CLU_054362_2_1_9"/>